<evidence type="ECO:0000256" key="2">
    <source>
        <dbReference type="SAM" id="Phobius"/>
    </source>
</evidence>
<proteinExistence type="inferred from homology"/>
<evidence type="ECO:0000313" key="7">
    <source>
        <dbReference type="Proteomes" id="UP000294641"/>
    </source>
</evidence>
<keyword evidence="2" id="KW-0472">Membrane</keyword>
<dbReference type="InterPro" id="IPR004147">
    <property type="entry name" value="ABC1_dom"/>
</dbReference>
<feature type="domain" description="Protein kinase" evidence="3">
    <location>
        <begin position="222"/>
        <end position="559"/>
    </location>
</feature>
<evidence type="ECO:0000313" key="5">
    <source>
        <dbReference type="EMBL" id="TDR44335.1"/>
    </source>
</evidence>
<sequence length="663" mass="76028">MQLLLWFIQFSLVGIIMFFVTGRLIGTRLSIFKRLIAVGLSVITTSVVYWFTYIQHNKTFYTPVENESIFVSIFIWAASILLITMFFHLVLELFEPISISNQRNASKQNFFMRLLIRWKLQRRLASVFRIAFKHGVGRAFGFWRSAENDRSNARSFRLMLEECDGIFIKFGQMLSTRTDILPESFTNELSVLQENIKPIPKEIIEEKLIKSYGENWRSKFSEFDLTPIASGSIGQVHRATLFEPHQKVVVKILRPEIGELLNKDLDLLINFAAWLTEESVWAENLGFLELAQNFANNMLEEINFELEMRNMEQISNLLKKEKSDIQIPKVFSNVSDETIIVMEYFDGVKITEAEEVLERFNKSKEDALAELFSSFLIQVMTTGIFHGDPHPGNIHILKETGQVAMLDFGSVGRIGKSEQQGLTLLFLGYHRNDAKIVVESLRYLIEDDSHLLELSFEQSVSQLLAQISYLEHISTSEVVQSLFDLIQKHHMRLFPMVGVALRALITLEGTIQSVSRDFDAFKQASEFTASKKVITNPIEQAKSLKKIAEEEILLALPVIRALPQRLDQITRNFEKGEMKIKMDFTSNDTNKAFLTKWLSQFMLLLVAITFGGLSIGILATAQYIRSSYIAYLNTAAYIGLFLSLIILVRLSIQVIREYKKIAK</sequence>
<dbReference type="GO" id="GO:0004672">
    <property type="term" value="F:protein kinase activity"/>
    <property type="evidence" value="ECO:0007669"/>
    <property type="project" value="InterPro"/>
</dbReference>
<evidence type="ECO:0000256" key="1">
    <source>
        <dbReference type="ARBA" id="ARBA00009670"/>
    </source>
</evidence>
<organism evidence="4 6">
    <name type="scientific">Kurthia zopfii</name>
    <dbReference type="NCBI Taxonomy" id="1650"/>
    <lineage>
        <taxon>Bacteria</taxon>
        <taxon>Bacillati</taxon>
        <taxon>Bacillota</taxon>
        <taxon>Bacilli</taxon>
        <taxon>Bacillales</taxon>
        <taxon>Caryophanaceae</taxon>
        <taxon>Kurthia</taxon>
    </lineage>
</organism>
<dbReference type="PANTHER" id="PTHR10566">
    <property type="entry name" value="CHAPERONE-ACTIVITY OF BC1 COMPLEX CABC1 -RELATED"/>
    <property type="match status" value="1"/>
</dbReference>
<reference evidence="5 7" key="2">
    <citation type="submission" date="2019-03" db="EMBL/GenBank/DDBJ databases">
        <title>Genomic Encyclopedia of Type Strains, Phase IV (KMG-IV): sequencing the most valuable type-strain genomes for metagenomic binning, comparative biology and taxonomic classification.</title>
        <authorList>
            <person name="Goeker M."/>
        </authorList>
    </citation>
    <scope>NUCLEOTIDE SEQUENCE [LARGE SCALE GENOMIC DNA]</scope>
    <source>
        <strain evidence="5 7">DSM 20580</strain>
    </source>
</reference>
<keyword evidence="2" id="KW-1133">Transmembrane helix</keyword>
<dbReference type="PANTHER" id="PTHR10566:SF113">
    <property type="entry name" value="PROTEIN ACTIVITY OF BC1 COMPLEX KINASE 7, CHLOROPLASTIC"/>
    <property type="match status" value="1"/>
</dbReference>
<accession>A0A2U3AHQ7</accession>
<feature type="transmembrane region" description="Helical" evidence="2">
    <location>
        <begin position="73"/>
        <end position="94"/>
    </location>
</feature>
<dbReference type="InterPro" id="IPR000719">
    <property type="entry name" value="Prot_kinase_dom"/>
</dbReference>
<gene>
    <name evidence="4" type="primary">ubiB</name>
    <name evidence="5" type="ORF">DFR61_101174</name>
    <name evidence="4" type="ORF">NCTC10597_01769</name>
</gene>
<dbReference type="Pfam" id="PF03109">
    <property type="entry name" value="ABC1"/>
    <property type="match status" value="1"/>
</dbReference>
<dbReference type="InterPro" id="IPR050154">
    <property type="entry name" value="UbiB_kinase"/>
</dbReference>
<dbReference type="EMBL" id="SNZG01000001">
    <property type="protein sequence ID" value="TDR44335.1"/>
    <property type="molecule type" value="Genomic_DNA"/>
</dbReference>
<keyword evidence="4" id="KW-0830">Ubiquinone</keyword>
<dbReference type="Gene3D" id="1.10.510.10">
    <property type="entry name" value="Transferase(Phosphotransferase) domain 1"/>
    <property type="match status" value="1"/>
</dbReference>
<dbReference type="CDD" id="cd05121">
    <property type="entry name" value="ABC1_ADCK3-like"/>
    <property type="match status" value="1"/>
</dbReference>
<dbReference type="InterPro" id="IPR011009">
    <property type="entry name" value="Kinase-like_dom_sf"/>
</dbReference>
<dbReference type="GO" id="GO:0005524">
    <property type="term" value="F:ATP binding"/>
    <property type="evidence" value="ECO:0007669"/>
    <property type="project" value="InterPro"/>
</dbReference>
<evidence type="ECO:0000259" key="3">
    <source>
        <dbReference type="PROSITE" id="PS50011"/>
    </source>
</evidence>
<keyword evidence="2" id="KW-0812">Transmembrane</keyword>
<evidence type="ECO:0000313" key="6">
    <source>
        <dbReference type="Proteomes" id="UP000254330"/>
    </source>
</evidence>
<dbReference type="Proteomes" id="UP000254330">
    <property type="component" value="Unassembled WGS sequence"/>
</dbReference>
<dbReference type="Gene3D" id="3.30.200.20">
    <property type="entry name" value="Phosphorylase Kinase, domain 1"/>
    <property type="match status" value="1"/>
</dbReference>
<dbReference type="EMBL" id="UGNP01000001">
    <property type="protein sequence ID" value="STX10059.1"/>
    <property type="molecule type" value="Genomic_DNA"/>
</dbReference>
<reference evidence="4 6" key="1">
    <citation type="submission" date="2018-06" db="EMBL/GenBank/DDBJ databases">
        <authorList>
            <consortium name="Pathogen Informatics"/>
            <person name="Doyle S."/>
        </authorList>
    </citation>
    <scope>NUCLEOTIDE SEQUENCE [LARGE SCALE GENOMIC DNA]</scope>
    <source>
        <strain evidence="4 6">NCTC10597</strain>
    </source>
</reference>
<dbReference type="PROSITE" id="PS50011">
    <property type="entry name" value="PROTEIN_KINASE_DOM"/>
    <property type="match status" value="1"/>
</dbReference>
<feature type="transmembrane region" description="Helical" evidence="2">
    <location>
        <begin position="6"/>
        <end position="26"/>
    </location>
</feature>
<comment type="caution">
    <text evidence="4">The sequence shown here is derived from an EMBL/GenBank/DDBJ whole genome shotgun (WGS) entry which is preliminary data.</text>
</comment>
<dbReference type="AlphaFoldDB" id="A0A2U3AHQ7"/>
<feature type="transmembrane region" description="Helical" evidence="2">
    <location>
        <begin position="601"/>
        <end position="624"/>
    </location>
</feature>
<comment type="similarity">
    <text evidence="1">Belongs to the protein kinase superfamily. ADCK protein kinase family.</text>
</comment>
<dbReference type="OrthoDB" id="9795390at2"/>
<dbReference type="RefSeq" id="WP_109348364.1">
    <property type="nucleotide sequence ID" value="NZ_BJUE01000001.1"/>
</dbReference>
<feature type="transmembrane region" description="Helical" evidence="2">
    <location>
        <begin position="630"/>
        <end position="650"/>
    </location>
</feature>
<evidence type="ECO:0000313" key="4">
    <source>
        <dbReference type="EMBL" id="STX10059.1"/>
    </source>
</evidence>
<dbReference type="Proteomes" id="UP000294641">
    <property type="component" value="Unassembled WGS sequence"/>
</dbReference>
<protein>
    <submittedName>
        <fullName evidence="4 5">Ubiquinone biosynthesis protein</fullName>
    </submittedName>
</protein>
<feature type="transmembrane region" description="Helical" evidence="2">
    <location>
        <begin position="35"/>
        <end position="53"/>
    </location>
</feature>
<dbReference type="SUPFAM" id="SSF56112">
    <property type="entry name" value="Protein kinase-like (PK-like)"/>
    <property type="match status" value="1"/>
</dbReference>
<name>A0A2U3AHQ7_9BACL</name>
<keyword evidence="7" id="KW-1185">Reference proteome</keyword>